<keyword evidence="2" id="KW-0732">Signal</keyword>
<feature type="domain" description="S1 motif" evidence="3">
    <location>
        <begin position="436"/>
        <end position="507"/>
    </location>
</feature>
<dbReference type="Proteomes" id="UP001642464">
    <property type="component" value="Unassembled WGS sequence"/>
</dbReference>
<dbReference type="SMART" id="SM00316">
    <property type="entry name" value="S1"/>
    <property type="match status" value="2"/>
</dbReference>
<evidence type="ECO:0000313" key="5">
    <source>
        <dbReference type="Proteomes" id="UP001642464"/>
    </source>
</evidence>
<reference evidence="4 5" key="1">
    <citation type="submission" date="2024-02" db="EMBL/GenBank/DDBJ databases">
        <authorList>
            <person name="Chen Y."/>
            <person name="Shah S."/>
            <person name="Dougan E. K."/>
            <person name="Thang M."/>
            <person name="Chan C."/>
        </authorList>
    </citation>
    <scope>NUCLEOTIDE SEQUENCE [LARGE SCALE GENOMIC DNA]</scope>
</reference>
<protein>
    <submittedName>
        <fullName evidence="4">Chloroplastic (CS1) (Chloroplastic small ribosomal subunit protein bS1c)</fullName>
    </submittedName>
</protein>
<feature type="region of interest" description="Disordered" evidence="1">
    <location>
        <begin position="565"/>
        <end position="584"/>
    </location>
</feature>
<comment type="caution">
    <text evidence="4">The sequence shown here is derived from an EMBL/GenBank/DDBJ whole genome shotgun (WGS) entry which is preliminary data.</text>
</comment>
<accession>A0ABP0M048</accession>
<dbReference type="EMBL" id="CAXAMM010018569">
    <property type="protein sequence ID" value="CAK9043685.1"/>
    <property type="molecule type" value="Genomic_DNA"/>
</dbReference>
<gene>
    <name evidence="4" type="ORF">SCF082_LOCUS24929</name>
</gene>
<feature type="chain" id="PRO_5046342329" evidence="2">
    <location>
        <begin position="29"/>
        <end position="584"/>
    </location>
</feature>
<evidence type="ECO:0000256" key="1">
    <source>
        <dbReference type="SAM" id="MobiDB-lite"/>
    </source>
</evidence>
<evidence type="ECO:0000256" key="2">
    <source>
        <dbReference type="SAM" id="SignalP"/>
    </source>
</evidence>
<feature type="signal peptide" evidence="2">
    <location>
        <begin position="1"/>
        <end position="28"/>
    </location>
</feature>
<feature type="compositionally biased region" description="Acidic residues" evidence="1">
    <location>
        <begin position="575"/>
        <end position="584"/>
    </location>
</feature>
<feature type="domain" description="S1 motif" evidence="3">
    <location>
        <begin position="245"/>
        <end position="328"/>
    </location>
</feature>
<keyword evidence="5" id="KW-1185">Reference proteome</keyword>
<evidence type="ECO:0000259" key="3">
    <source>
        <dbReference type="SMART" id="SM00316"/>
    </source>
</evidence>
<proteinExistence type="predicted"/>
<sequence>MAATLRPIMSRPAAAAFLLLIPFLLVLGSHSSDTFLVGRPVETLPPKPRLMPTRSSDSNLCGMFPVVSFAATMGFIAAAKAAVQRRYKGSYNLDTRMPCGEDIEMTPEEQETWLQEKSAELEALMPLTDQEFLDEVEELTWKWARHLLPFADKRRHETALHKRKVILKQKELFKTLRLWHPLALKYPSLLKRLDSGPPSSRENRDYRIHTEYLANEEKIANFTYADFLKSMDGLKFTGESWVLPKVDDVVECTIKSINDDGAFVEIDSCRVKSWAQIPTRLSSLLPVSSVREAGLEVGMSLSAAVVEEGARSVVPGDKDAVQYILSLQSLQLDSAWDKAIKSFNGEADPFWTVTVLGMAPWGASVMSKEGLVGMIPARDLGNKAGDVGMVGAEVKVAIEQIRIEKKDTVNPQMVADYPIVFTFSRALKLELAKTYSEGDVADAKVIGLFAGSVDIEIDGVPFNLRKVDLSGYSKAWEIAEVFSMDETIKVYCILADGDNGDFRWSTRALEEVPGAIVLNKAKVFENAEDTAKTFFEKQQIEKEKATQRVEGTVDLFEILADKDKAPKNTGSVSLDDIDGSDEDF</sequence>
<organism evidence="4 5">
    <name type="scientific">Durusdinium trenchii</name>
    <dbReference type="NCBI Taxonomy" id="1381693"/>
    <lineage>
        <taxon>Eukaryota</taxon>
        <taxon>Sar</taxon>
        <taxon>Alveolata</taxon>
        <taxon>Dinophyceae</taxon>
        <taxon>Suessiales</taxon>
        <taxon>Symbiodiniaceae</taxon>
        <taxon>Durusdinium</taxon>
    </lineage>
</organism>
<evidence type="ECO:0000313" key="4">
    <source>
        <dbReference type="EMBL" id="CAK9043685.1"/>
    </source>
</evidence>
<dbReference type="InterPro" id="IPR003029">
    <property type="entry name" value="S1_domain"/>
</dbReference>
<name>A0ABP0M048_9DINO</name>